<dbReference type="Gene3D" id="3.30.1220.10">
    <property type="entry name" value="CobW-like, C-terminal domain"/>
    <property type="match status" value="1"/>
</dbReference>
<dbReference type="SUPFAM" id="SSF52540">
    <property type="entry name" value="P-loop containing nucleoside triphosphate hydrolases"/>
    <property type="match status" value="1"/>
</dbReference>
<evidence type="ECO:0000313" key="8">
    <source>
        <dbReference type="EMBL" id="MFK9090759.1"/>
    </source>
</evidence>
<keyword evidence="2" id="KW-0378">Hydrolase</keyword>
<evidence type="ECO:0000259" key="6">
    <source>
        <dbReference type="Pfam" id="PF02492"/>
    </source>
</evidence>
<dbReference type="PANTHER" id="PTHR13748">
    <property type="entry name" value="COBW-RELATED"/>
    <property type="match status" value="1"/>
</dbReference>
<dbReference type="Pfam" id="PF07683">
    <property type="entry name" value="CobW_C"/>
    <property type="match status" value="1"/>
</dbReference>
<evidence type="ECO:0000256" key="1">
    <source>
        <dbReference type="ARBA" id="ARBA00022741"/>
    </source>
</evidence>
<comment type="catalytic activity">
    <reaction evidence="5">
        <text>GTP + H2O = GDP + phosphate + H(+)</text>
        <dbReference type="Rhea" id="RHEA:19669"/>
        <dbReference type="ChEBI" id="CHEBI:15377"/>
        <dbReference type="ChEBI" id="CHEBI:15378"/>
        <dbReference type="ChEBI" id="CHEBI:37565"/>
        <dbReference type="ChEBI" id="CHEBI:43474"/>
        <dbReference type="ChEBI" id="CHEBI:58189"/>
    </reaction>
    <physiologicalReaction direction="left-to-right" evidence="5">
        <dbReference type="Rhea" id="RHEA:19670"/>
    </physiologicalReaction>
</comment>
<evidence type="ECO:0000256" key="3">
    <source>
        <dbReference type="ARBA" id="ARBA00023186"/>
    </source>
</evidence>
<accession>A0ABW8RDA5</accession>
<dbReference type="InterPro" id="IPR027417">
    <property type="entry name" value="P-loop_NTPase"/>
</dbReference>
<evidence type="ECO:0000256" key="4">
    <source>
        <dbReference type="ARBA" id="ARBA00034320"/>
    </source>
</evidence>
<comment type="similarity">
    <text evidence="4">Belongs to the SIMIBI class G3E GTPase family. ZNG1 subfamily.</text>
</comment>
<protein>
    <submittedName>
        <fullName evidence="8">CobW family GTP-binding protein</fullName>
    </submittedName>
</protein>
<name>A0ABW8RDA5_9BACI</name>
<dbReference type="RefSeq" id="WP_406579453.1">
    <property type="nucleotide sequence ID" value="NZ_JBJHQH010000003.1"/>
</dbReference>
<dbReference type="EMBL" id="JBJHQH010000003">
    <property type="protein sequence ID" value="MFK9090759.1"/>
    <property type="molecule type" value="Genomic_DNA"/>
</dbReference>
<gene>
    <name evidence="8" type="ORF">ACJEBI_04595</name>
</gene>
<feature type="domain" description="CobW C-terminal" evidence="7">
    <location>
        <begin position="225"/>
        <end position="307"/>
    </location>
</feature>
<proteinExistence type="inferred from homology"/>
<dbReference type="InterPro" id="IPR036627">
    <property type="entry name" value="CobW-likC_sf"/>
</dbReference>
<sequence>MNRIPVVILSGFLGSGKTTLLVNLLTESKKHSFNYAVLINERGKVDVDGLLVSKSFDSEKIASLLDGCICCSKKSEISHSIDVLLQKNPDVIFIELTGVANPEEVANTLNEREIIAKVELKSIITVIDAEFLLDVHSSTFKETMFHQLECANHIVVNKIDLVKPSAVDEIRKVVKQRNSVAKIEFARFGDIDFEKLLKQILSDNQLKQHRPDKGYSQEKNYSSMTTLVLPADRSLKKADVEGFIARHADKIVRAKGFVWISEDSGNTSYLIQYSGVKRMEWKPESSDQYFLILIGIDLDSSYVKSEWLKITGSQTEVG</sequence>
<organism evidence="8 9">
    <name type="scientific">Bacillus salipaludis</name>
    <dbReference type="NCBI Taxonomy" id="2547811"/>
    <lineage>
        <taxon>Bacteria</taxon>
        <taxon>Bacillati</taxon>
        <taxon>Bacillota</taxon>
        <taxon>Bacilli</taxon>
        <taxon>Bacillales</taxon>
        <taxon>Bacillaceae</taxon>
        <taxon>Bacillus</taxon>
    </lineage>
</organism>
<evidence type="ECO:0000259" key="7">
    <source>
        <dbReference type="Pfam" id="PF07683"/>
    </source>
</evidence>
<dbReference type="Pfam" id="PF02492">
    <property type="entry name" value="cobW"/>
    <property type="match status" value="1"/>
</dbReference>
<dbReference type="InterPro" id="IPR051316">
    <property type="entry name" value="Zinc-reg_GTPase_activator"/>
</dbReference>
<dbReference type="SUPFAM" id="SSF90002">
    <property type="entry name" value="Hypothetical protein YjiA, C-terminal domain"/>
    <property type="match status" value="1"/>
</dbReference>
<evidence type="ECO:0000256" key="2">
    <source>
        <dbReference type="ARBA" id="ARBA00022801"/>
    </source>
</evidence>
<keyword evidence="3" id="KW-0143">Chaperone</keyword>
<dbReference type="InterPro" id="IPR003495">
    <property type="entry name" value="CobW/HypB/UreG_nucleotide-bd"/>
</dbReference>
<dbReference type="Proteomes" id="UP001623041">
    <property type="component" value="Unassembled WGS sequence"/>
</dbReference>
<keyword evidence="9" id="KW-1185">Reference proteome</keyword>
<dbReference type="CDD" id="cd03112">
    <property type="entry name" value="CobW-like"/>
    <property type="match status" value="1"/>
</dbReference>
<feature type="domain" description="CobW/HypB/UreG nucleotide-binding" evidence="6">
    <location>
        <begin position="5"/>
        <end position="183"/>
    </location>
</feature>
<evidence type="ECO:0000256" key="5">
    <source>
        <dbReference type="ARBA" id="ARBA00049117"/>
    </source>
</evidence>
<dbReference type="InterPro" id="IPR011629">
    <property type="entry name" value="CobW-like_C"/>
</dbReference>
<keyword evidence="1" id="KW-0547">Nucleotide-binding</keyword>
<comment type="caution">
    <text evidence="8">The sequence shown here is derived from an EMBL/GenBank/DDBJ whole genome shotgun (WGS) entry which is preliminary data.</text>
</comment>
<evidence type="ECO:0000313" key="9">
    <source>
        <dbReference type="Proteomes" id="UP001623041"/>
    </source>
</evidence>
<dbReference type="Gene3D" id="3.40.50.300">
    <property type="entry name" value="P-loop containing nucleotide triphosphate hydrolases"/>
    <property type="match status" value="1"/>
</dbReference>
<reference evidence="8 9" key="1">
    <citation type="submission" date="2024-11" db="EMBL/GenBank/DDBJ databases">
        <authorList>
            <person name="Lucas J.A."/>
        </authorList>
    </citation>
    <scope>NUCLEOTIDE SEQUENCE [LARGE SCALE GENOMIC DNA]</scope>
    <source>
        <strain evidence="8 9">Z 5.4</strain>
    </source>
</reference>